<accession>A0A8H6YQQ3</accession>
<proteinExistence type="predicted"/>
<organism evidence="2 3">
    <name type="scientific">Mycena venus</name>
    <dbReference type="NCBI Taxonomy" id="2733690"/>
    <lineage>
        <taxon>Eukaryota</taxon>
        <taxon>Fungi</taxon>
        <taxon>Dikarya</taxon>
        <taxon>Basidiomycota</taxon>
        <taxon>Agaricomycotina</taxon>
        <taxon>Agaricomycetes</taxon>
        <taxon>Agaricomycetidae</taxon>
        <taxon>Agaricales</taxon>
        <taxon>Marasmiineae</taxon>
        <taxon>Mycenaceae</taxon>
        <taxon>Mycena</taxon>
    </lineage>
</organism>
<dbReference type="AlphaFoldDB" id="A0A8H6YQQ3"/>
<name>A0A8H6YQQ3_9AGAR</name>
<reference evidence="2" key="1">
    <citation type="submission" date="2020-05" db="EMBL/GenBank/DDBJ databases">
        <title>Mycena genomes resolve the evolution of fungal bioluminescence.</title>
        <authorList>
            <person name="Tsai I.J."/>
        </authorList>
    </citation>
    <scope>NUCLEOTIDE SEQUENCE</scope>
    <source>
        <strain evidence="2">CCC161011</strain>
    </source>
</reference>
<gene>
    <name evidence="2" type="ORF">MVEN_00610500</name>
</gene>
<keyword evidence="3" id="KW-1185">Reference proteome</keyword>
<dbReference type="Proteomes" id="UP000620124">
    <property type="component" value="Unassembled WGS sequence"/>
</dbReference>
<dbReference type="EMBL" id="JACAZI010000004">
    <property type="protein sequence ID" value="KAF7362616.1"/>
    <property type="molecule type" value="Genomic_DNA"/>
</dbReference>
<evidence type="ECO:0000313" key="3">
    <source>
        <dbReference type="Proteomes" id="UP000620124"/>
    </source>
</evidence>
<evidence type="ECO:0000313" key="2">
    <source>
        <dbReference type="EMBL" id="KAF7362616.1"/>
    </source>
</evidence>
<feature type="domain" description="F-box" evidence="1">
    <location>
        <begin position="15"/>
        <end position="79"/>
    </location>
</feature>
<dbReference type="Gene3D" id="1.20.1280.50">
    <property type="match status" value="1"/>
</dbReference>
<dbReference type="OrthoDB" id="3365698at2759"/>
<comment type="caution">
    <text evidence="2">The sequence shown here is derived from an EMBL/GenBank/DDBJ whole genome shotgun (WGS) entry which is preliminary data.</text>
</comment>
<dbReference type="InterPro" id="IPR001810">
    <property type="entry name" value="F-box_dom"/>
</dbReference>
<evidence type="ECO:0000259" key="1">
    <source>
        <dbReference type="Pfam" id="PF12937"/>
    </source>
</evidence>
<dbReference type="SUPFAM" id="SSF81383">
    <property type="entry name" value="F-box domain"/>
    <property type="match status" value="1"/>
</dbReference>
<dbReference type="Pfam" id="PF12937">
    <property type="entry name" value="F-box-like"/>
    <property type="match status" value="1"/>
</dbReference>
<protein>
    <submittedName>
        <fullName evidence="2">F-box domain-containing protein</fullName>
    </submittedName>
</protein>
<dbReference type="InterPro" id="IPR036047">
    <property type="entry name" value="F-box-like_dom_sf"/>
</dbReference>
<sequence length="470" mass="52437">MCSAKAESGRNVAPHLPAELLVEIFDMCSPPGDDGLDGLSDTTTPAQEVERLAKKYLLQLSQVCSRWHALVMGTPMLWRILIADTTLWRGSKKDPVVLLNLVEASLERGASHPLTLQVAIEDEESLGSDLMESLSRHSQRWRQAHFWTGFLSFRLPNVEGNLPLLEKLEISQNDDWREFDVFGDAPRLTHFTVSSWGTHVPTVPWAQLHHFRYHSFEPNDLEGSLALLGNDFSAHARCDLILIVMDIDLPIELPPIISNVSGFSLTLDVHEPLPQVLGAVLGCLTFSSLNALAFLGKFGDRTLAWDNNNFLAFAARSSLRASLTSLEMARTTINDDELAACLTVLPLLEQLIIADIDGEGVTAGLITDTLLRRLIWTPDALCLVPRLNFLCLTSLLHFSDDVYWDLIASRLIPARWNGLVLEAKIYCLQGRSRDLSEEFILKGVELEAKGELSFTARLDPEEELLRKLNL</sequence>